<accession>A0A3Q9QX70</accession>
<name>A0A3Q9QX70_9BACI</name>
<dbReference type="OrthoDB" id="2602945at2"/>
<dbReference type="EMBL" id="CP022572">
    <property type="protein sequence ID" value="AZU64282.1"/>
    <property type="molecule type" value="Genomic_DNA"/>
</dbReference>
<protein>
    <submittedName>
        <fullName evidence="1">Uncharacterized protein</fullName>
    </submittedName>
</protein>
<keyword evidence="2" id="KW-1185">Reference proteome</keyword>
<dbReference type="RefSeq" id="WP_066388611.1">
    <property type="nucleotide sequence ID" value="NZ_CP022572.1"/>
</dbReference>
<dbReference type="Proteomes" id="UP000282892">
    <property type="component" value="Chromosome"/>
</dbReference>
<sequence length="67" mass="7945">MFKNIEVKKMFKGHIHECHQFKVNIKGNKFAGLLKDREILWFHPHPKNKLNEASIHALELKVQDILN</sequence>
<dbReference type="KEGG" id="nmk:CHR53_25275"/>
<evidence type="ECO:0000313" key="1">
    <source>
        <dbReference type="EMBL" id="AZU64282.1"/>
    </source>
</evidence>
<reference evidence="1 2" key="1">
    <citation type="submission" date="2017-07" db="EMBL/GenBank/DDBJ databases">
        <title>The complete genome sequence of Bacillus mesonae strain H20-5, an efficient strain improving plant abiotic stress resistance.</title>
        <authorList>
            <person name="Kim S.Y."/>
            <person name="Song H."/>
            <person name="Sang M.K."/>
            <person name="Weon H.-Y."/>
            <person name="Song J."/>
        </authorList>
    </citation>
    <scope>NUCLEOTIDE SEQUENCE [LARGE SCALE GENOMIC DNA]</scope>
    <source>
        <strain evidence="1 2">H20-5</strain>
    </source>
</reference>
<gene>
    <name evidence="1" type="ORF">CHR53_25275</name>
</gene>
<dbReference type="AlphaFoldDB" id="A0A3Q9QX70"/>
<evidence type="ECO:0000313" key="2">
    <source>
        <dbReference type="Proteomes" id="UP000282892"/>
    </source>
</evidence>
<organism evidence="1 2">
    <name type="scientific">Neobacillus mesonae</name>
    <dbReference type="NCBI Taxonomy" id="1193713"/>
    <lineage>
        <taxon>Bacteria</taxon>
        <taxon>Bacillati</taxon>
        <taxon>Bacillota</taxon>
        <taxon>Bacilli</taxon>
        <taxon>Bacillales</taxon>
        <taxon>Bacillaceae</taxon>
        <taxon>Neobacillus</taxon>
    </lineage>
</organism>
<proteinExistence type="predicted"/>